<name>A0A928KTN8_9FIRM</name>
<sequence>MAEIEKTAPAEQTAPAAAAPAKKPAKPASPGVTALRKVVSDVYAAAWEAKKAGRPVGWSSSKFPCEIAEALDLAVVYPENQAAGIAAQHDGERLCVEAENLGFDADICGYARISLAYASGVETTNVSRQMPQPDFVLCCNNICNCMTKWYENIARMHNIPLIMIDVPYNNTTHVDESQVAYIRAQFEDAIKQLEKISGNKFDEKKFEQVCANANRTAKAWLKVCDYCRYEPSPMSGFDLFNHMADVVTARGKQATAEAFELLATELEEHVKNGTSTLPFEEKYRIMFEGIPCWPDLRALFKPLKSAGLNVTAVVYAPAFGFVYDGLDDLCRAYCKAPNSVCLEQGVEWREGLCRDNKVDGVLVHYNRSCKPWSGYMPEMQRRFTADLGIPCAAFDGDQADPRNFNAAQYETRVQGLVEAMEATKAAKEG</sequence>
<comment type="caution">
    <text evidence="7">The sequence shown here is derived from an EMBL/GenBank/DDBJ whole genome shotgun (WGS) entry which is preliminary data.</text>
</comment>
<dbReference type="Gene3D" id="3.40.50.11890">
    <property type="match status" value="1"/>
</dbReference>
<dbReference type="GO" id="GO:0051536">
    <property type="term" value="F:iron-sulfur cluster binding"/>
    <property type="evidence" value="ECO:0007669"/>
    <property type="project" value="UniProtKB-KW"/>
</dbReference>
<feature type="compositionally biased region" description="Low complexity" evidence="6">
    <location>
        <begin position="9"/>
        <end position="28"/>
    </location>
</feature>
<feature type="region of interest" description="Disordered" evidence="6">
    <location>
        <begin position="1"/>
        <end position="30"/>
    </location>
</feature>
<gene>
    <name evidence="7" type="ORF">E7512_12935</name>
</gene>
<keyword evidence="4" id="KW-0408">Iron</keyword>
<dbReference type="InterPro" id="IPR010327">
    <property type="entry name" value="FldB/FldC_alpha/beta"/>
</dbReference>
<dbReference type="Proteomes" id="UP000754750">
    <property type="component" value="Unassembled WGS sequence"/>
</dbReference>
<evidence type="ECO:0000256" key="3">
    <source>
        <dbReference type="ARBA" id="ARBA00022723"/>
    </source>
</evidence>
<proteinExistence type="inferred from homology"/>
<dbReference type="Pfam" id="PF06050">
    <property type="entry name" value="HGD-D"/>
    <property type="match status" value="1"/>
</dbReference>
<organism evidence="7 8">
    <name type="scientific">Faecalispora sporosphaeroides</name>
    <dbReference type="NCBI Taxonomy" id="1549"/>
    <lineage>
        <taxon>Bacteria</taxon>
        <taxon>Bacillati</taxon>
        <taxon>Bacillota</taxon>
        <taxon>Clostridia</taxon>
        <taxon>Eubacteriales</taxon>
        <taxon>Oscillospiraceae</taxon>
        <taxon>Faecalispora</taxon>
    </lineage>
</organism>
<dbReference type="EMBL" id="SVNY01000007">
    <property type="protein sequence ID" value="MBE6834458.1"/>
    <property type="molecule type" value="Genomic_DNA"/>
</dbReference>
<dbReference type="RefSeq" id="WP_020074508.1">
    <property type="nucleotide sequence ID" value="NZ_JBKWRC010000003.1"/>
</dbReference>
<evidence type="ECO:0000313" key="8">
    <source>
        <dbReference type="Proteomes" id="UP000754750"/>
    </source>
</evidence>
<dbReference type="PANTHER" id="PTHR30548:SF4">
    <property type="entry name" value="SUBUNIT OF OXYGEN-SENSITIVE 2-HYDROXYISOCAPROYL-COA DEHYDRATASE"/>
    <property type="match status" value="1"/>
</dbReference>
<evidence type="ECO:0000256" key="1">
    <source>
        <dbReference type="ARBA" id="ARBA00001966"/>
    </source>
</evidence>
<evidence type="ECO:0000256" key="4">
    <source>
        <dbReference type="ARBA" id="ARBA00023004"/>
    </source>
</evidence>
<accession>A0A928KTN8</accession>
<dbReference type="PANTHER" id="PTHR30548">
    <property type="entry name" value="2-HYDROXYGLUTARYL-COA DEHYDRATASE, D-COMPONENT-RELATED"/>
    <property type="match status" value="1"/>
</dbReference>
<evidence type="ECO:0000256" key="2">
    <source>
        <dbReference type="ARBA" id="ARBA00005806"/>
    </source>
</evidence>
<evidence type="ECO:0000256" key="6">
    <source>
        <dbReference type="SAM" id="MobiDB-lite"/>
    </source>
</evidence>
<dbReference type="GO" id="GO:0046872">
    <property type="term" value="F:metal ion binding"/>
    <property type="evidence" value="ECO:0007669"/>
    <property type="project" value="UniProtKB-KW"/>
</dbReference>
<dbReference type="GO" id="GO:0016836">
    <property type="term" value="F:hydro-lyase activity"/>
    <property type="evidence" value="ECO:0007669"/>
    <property type="project" value="UniProtKB-ARBA"/>
</dbReference>
<comment type="similarity">
    <text evidence="2">Belongs to the FldB/FldC dehydratase alpha/beta subunit family.</text>
</comment>
<reference evidence="7" key="1">
    <citation type="submission" date="2019-04" db="EMBL/GenBank/DDBJ databases">
        <title>Evolution of Biomass-Degrading Anaerobic Consortia Revealed by Metagenomics.</title>
        <authorList>
            <person name="Peng X."/>
        </authorList>
    </citation>
    <scope>NUCLEOTIDE SEQUENCE</scope>
    <source>
        <strain evidence="7">SIG551</strain>
    </source>
</reference>
<comment type="cofactor">
    <cofactor evidence="1">
        <name>[4Fe-4S] cluster</name>
        <dbReference type="ChEBI" id="CHEBI:49883"/>
    </cofactor>
</comment>
<protein>
    <submittedName>
        <fullName evidence="7">2-hydroxyacyl-CoA dehydratase</fullName>
    </submittedName>
</protein>
<evidence type="ECO:0000313" key="7">
    <source>
        <dbReference type="EMBL" id="MBE6834458.1"/>
    </source>
</evidence>
<keyword evidence="3" id="KW-0479">Metal-binding</keyword>
<dbReference type="Gene3D" id="3.40.50.11900">
    <property type="match status" value="1"/>
</dbReference>
<keyword evidence="5" id="KW-0411">Iron-sulfur</keyword>
<evidence type="ECO:0000256" key="5">
    <source>
        <dbReference type="ARBA" id="ARBA00023014"/>
    </source>
</evidence>
<dbReference type="AlphaFoldDB" id="A0A928KTN8"/>